<sequence length="364" mass="41197">MKKILHVINVSFVLNHFFGNQFSHFSKKGYDFTVACTEDEYLYKQAKEKGFKAFPVPVLKEISPIQDFLSIIRLTRFIRKEKFPIVVAHSPKGGLIGMTAAYLAGVEKRVFFRHGVVFETAKGFKKKLLILIERFVGLLATDIVVVSESLERVSSDYRLNNPTKNILLGKGTCSGIDIQRFQYRPKQNSDFVVGYVGRLVRDKGIIELVEGWMRFAAGKDDVSLHIIGPAEARDAVPEETLQKIKNCPSIHFFDFVEDTAPYYNNMDVFILPSYREGFPVGILEASASGLPIVTTRSTGCINAIQENVTGIYTEISPNQIADAIDYYYRNPQLREKHGNNGVTFVKNNFSEQRLFVEIEKKVLS</sequence>
<dbReference type="RefSeq" id="WP_121127104.1">
    <property type="nucleotide sequence ID" value="NZ_RBWS01000027.1"/>
</dbReference>
<dbReference type="Pfam" id="PF13692">
    <property type="entry name" value="Glyco_trans_1_4"/>
    <property type="match status" value="1"/>
</dbReference>
<gene>
    <name evidence="2" type="ORF">D7322_25980</name>
</gene>
<comment type="caution">
    <text evidence="2">The sequence shown here is derived from an EMBL/GenBank/DDBJ whole genome shotgun (WGS) entry which is preliminary data.</text>
</comment>
<evidence type="ECO:0000259" key="1">
    <source>
        <dbReference type="Pfam" id="PF13579"/>
    </source>
</evidence>
<organism evidence="2 3">
    <name type="scientific">Sphingobacterium puteale</name>
    <dbReference type="NCBI Taxonomy" id="2420510"/>
    <lineage>
        <taxon>Bacteria</taxon>
        <taxon>Pseudomonadati</taxon>
        <taxon>Bacteroidota</taxon>
        <taxon>Sphingobacteriia</taxon>
        <taxon>Sphingobacteriales</taxon>
        <taxon>Sphingobacteriaceae</taxon>
        <taxon>Sphingobacterium</taxon>
    </lineage>
</organism>
<dbReference type="PANTHER" id="PTHR45947:SF3">
    <property type="entry name" value="SULFOQUINOVOSYL TRANSFERASE SQD2"/>
    <property type="match status" value="1"/>
</dbReference>
<dbReference type="AlphaFoldDB" id="A0A420VQV7"/>
<dbReference type="CDD" id="cd03808">
    <property type="entry name" value="GT4_CapM-like"/>
    <property type="match status" value="1"/>
</dbReference>
<dbReference type="EMBL" id="RBWS01000027">
    <property type="protein sequence ID" value="RKO68657.1"/>
    <property type="molecule type" value="Genomic_DNA"/>
</dbReference>
<name>A0A420VQV7_9SPHI</name>
<proteinExistence type="predicted"/>
<dbReference type="InterPro" id="IPR050194">
    <property type="entry name" value="Glycosyltransferase_grp1"/>
</dbReference>
<feature type="domain" description="Glycosyltransferase subfamily 4-like N-terminal" evidence="1">
    <location>
        <begin position="24"/>
        <end position="152"/>
    </location>
</feature>
<evidence type="ECO:0000313" key="3">
    <source>
        <dbReference type="Proteomes" id="UP000282423"/>
    </source>
</evidence>
<dbReference type="OrthoDB" id="9790710at2"/>
<keyword evidence="3" id="KW-1185">Reference proteome</keyword>
<dbReference type="PANTHER" id="PTHR45947">
    <property type="entry name" value="SULFOQUINOVOSYL TRANSFERASE SQD2"/>
    <property type="match status" value="1"/>
</dbReference>
<dbReference type="Gene3D" id="3.40.50.2000">
    <property type="entry name" value="Glycogen Phosphorylase B"/>
    <property type="match status" value="2"/>
</dbReference>
<reference evidence="2 3" key="1">
    <citation type="submission" date="2018-10" db="EMBL/GenBank/DDBJ databases">
        <title>Sphingobacterium sp. M05W1-28.</title>
        <authorList>
            <person name="Cai H."/>
        </authorList>
    </citation>
    <scope>NUCLEOTIDE SEQUENCE [LARGE SCALE GENOMIC DNA]</scope>
    <source>
        <strain evidence="2 3">M05W1-28</strain>
    </source>
</reference>
<accession>A0A420VQV7</accession>
<dbReference type="GO" id="GO:0016758">
    <property type="term" value="F:hexosyltransferase activity"/>
    <property type="evidence" value="ECO:0007669"/>
    <property type="project" value="TreeGrafter"/>
</dbReference>
<dbReference type="Proteomes" id="UP000282423">
    <property type="component" value="Unassembled WGS sequence"/>
</dbReference>
<dbReference type="InterPro" id="IPR028098">
    <property type="entry name" value="Glyco_trans_4-like_N"/>
</dbReference>
<dbReference type="SUPFAM" id="SSF53756">
    <property type="entry name" value="UDP-Glycosyltransferase/glycogen phosphorylase"/>
    <property type="match status" value="1"/>
</dbReference>
<dbReference type="Pfam" id="PF13579">
    <property type="entry name" value="Glyco_trans_4_4"/>
    <property type="match status" value="1"/>
</dbReference>
<protein>
    <submittedName>
        <fullName evidence="2">Glycosyltransferase family 1 protein</fullName>
    </submittedName>
</protein>
<evidence type="ECO:0000313" key="2">
    <source>
        <dbReference type="EMBL" id="RKO68657.1"/>
    </source>
</evidence>
<keyword evidence="2" id="KW-0808">Transferase</keyword>